<keyword evidence="8" id="KW-1185">Reference proteome</keyword>
<dbReference type="SUPFAM" id="SSF49299">
    <property type="entry name" value="PKD domain"/>
    <property type="match status" value="7"/>
</dbReference>
<name>A0A8J8FDY7_9BACT</name>
<dbReference type="Pfam" id="PF00801">
    <property type="entry name" value="PKD"/>
    <property type="match status" value="2"/>
</dbReference>
<gene>
    <name evidence="7" type="ORF">GD597_01830</name>
</gene>
<dbReference type="Proteomes" id="UP000598971">
    <property type="component" value="Unassembled WGS sequence"/>
</dbReference>
<organism evidence="7 8">
    <name type="scientific">Limnovirga soli</name>
    <dbReference type="NCBI Taxonomy" id="2656915"/>
    <lineage>
        <taxon>Bacteria</taxon>
        <taxon>Pseudomonadati</taxon>
        <taxon>Bacteroidota</taxon>
        <taxon>Chitinophagia</taxon>
        <taxon>Chitinophagales</taxon>
        <taxon>Chitinophagaceae</taxon>
        <taxon>Limnovirga</taxon>
    </lineage>
</organism>
<dbReference type="AlphaFoldDB" id="A0A8J8FDY7"/>
<accession>A0A8J8FDY7</accession>
<keyword evidence="5" id="KW-0472">Membrane</keyword>
<dbReference type="RefSeq" id="WP_171606111.1">
    <property type="nucleotide sequence ID" value="NZ_WHPF01000002.1"/>
</dbReference>
<dbReference type="SMART" id="SM00089">
    <property type="entry name" value="PKD"/>
    <property type="match status" value="5"/>
</dbReference>
<evidence type="ECO:0000313" key="7">
    <source>
        <dbReference type="EMBL" id="NNV54181.1"/>
    </source>
</evidence>
<feature type="domain" description="PKD" evidence="6">
    <location>
        <begin position="589"/>
        <end position="628"/>
    </location>
</feature>
<keyword evidence="4" id="KW-1133">Transmembrane helix</keyword>
<dbReference type="GO" id="GO:0006816">
    <property type="term" value="P:calcium ion transport"/>
    <property type="evidence" value="ECO:0007669"/>
    <property type="project" value="TreeGrafter"/>
</dbReference>
<dbReference type="PROSITE" id="PS50093">
    <property type="entry name" value="PKD"/>
    <property type="match status" value="4"/>
</dbReference>
<dbReference type="Pfam" id="PF13585">
    <property type="entry name" value="CHU_C"/>
    <property type="match status" value="1"/>
</dbReference>
<feature type="non-terminal residue" evidence="7">
    <location>
        <position position="1"/>
    </location>
</feature>
<dbReference type="PANTHER" id="PTHR46730">
    <property type="entry name" value="POLYCYSTIN-1"/>
    <property type="match status" value="1"/>
</dbReference>
<dbReference type="InterPro" id="IPR022409">
    <property type="entry name" value="PKD/Chitinase_dom"/>
</dbReference>
<evidence type="ECO:0000256" key="2">
    <source>
        <dbReference type="ARBA" id="ARBA00022692"/>
    </source>
</evidence>
<feature type="domain" description="PKD" evidence="6">
    <location>
        <begin position="421"/>
        <end position="458"/>
    </location>
</feature>
<dbReference type="Pfam" id="PF18911">
    <property type="entry name" value="PKD_4"/>
    <property type="match status" value="1"/>
</dbReference>
<dbReference type="EMBL" id="WHPF01000002">
    <property type="protein sequence ID" value="NNV54181.1"/>
    <property type="molecule type" value="Genomic_DNA"/>
</dbReference>
<evidence type="ECO:0000256" key="3">
    <source>
        <dbReference type="ARBA" id="ARBA00022737"/>
    </source>
</evidence>
<evidence type="ECO:0000259" key="6">
    <source>
        <dbReference type="PROSITE" id="PS50093"/>
    </source>
</evidence>
<keyword evidence="2" id="KW-0812">Transmembrane</keyword>
<dbReference type="GO" id="GO:0005886">
    <property type="term" value="C:plasma membrane"/>
    <property type="evidence" value="ECO:0007669"/>
    <property type="project" value="TreeGrafter"/>
</dbReference>
<dbReference type="PANTHER" id="PTHR46730:SF4">
    <property type="entry name" value="POLYCYSTIC KIDNEY DISEASE PROTEIN 1-LIKE 1"/>
    <property type="match status" value="1"/>
</dbReference>
<dbReference type="InterPro" id="IPR026341">
    <property type="entry name" value="T9SS_type_B"/>
</dbReference>
<dbReference type="InterPro" id="IPR000601">
    <property type="entry name" value="PKD_dom"/>
</dbReference>
<dbReference type="CDD" id="cd00146">
    <property type="entry name" value="PKD"/>
    <property type="match status" value="3"/>
</dbReference>
<comment type="caution">
    <text evidence="7">The sequence shown here is derived from an EMBL/GenBank/DDBJ whole genome shotgun (WGS) entry which is preliminary data.</text>
</comment>
<dbReference type="NCBIfam" id="TIGR04131">
    <property type="entry name" value="Bac_Flav_CTERM"/>
    <property type="match status" value="1"/>
</dbReference>
<evidence type="ECO:0000256" key="5">
    <source>
        <dbReference type="ARBA" id="ARBA00023136"/>
    </source>
</evidence>
<evidence type="ECO:0000256" key="1">
    <source>
        <dbReference type="ARBA" id="ARBA00004141"/>
    </source>
</evidence>
<protein>
    <submittedName>
        <fullName evidence="7">PKD domain-containing protein</fullName>
    </submittedName>
</protein>
<dbReference type="GO" id="GO:0005261">
    <property type="term" value="F:monoatomic cation channel activity"/>
    <property type="evidence" value="ECO:0007669"/>
    <property type="project" value="TreeGrafter"/>
</dbReference>
<reference evidence="7" key="1">
    <citation type="submission" date="2019-10" db="EMBL/GenBank/DDBJ databases">
        <title>Draft genome sequence of Panacibacter sp. KCS-6.</title>
        <authorList>
            <person name="Yim K.J."/>
        </authorList>
    </citation>
    <scope>NUCLEOTIDE SEQUENCE</scope>
    <source>
        <strain evidence="7">KCS-6</strain>
    </source>
</reference>
<feature type="domain" description="PKD" evidence="6">
    <location>
        <begin position="347"/>
        <end position="380"/>
    </location>
</feature>
<proteinExistence type="predicted"/>
<evidence type="ECO:0000256" key="4">
    <source>
        <dbReference type="ARBA" id="ARBA00022989"/>
    </source>
</evidence>
<dbReference type="InterPro" id="IPR013783">
    <property type="entry name" value="Ig-like_fold"/>
</dbReference>
<feature type="domain" description="PKD" evidence="6">
    <location>
        <begin position="507"/>
        <end position="565"/>
    </location>
</feature>
<dbReference type="InterPro" id="IPR035986">
    <property type="entry name" value="PKD_dom_sf"/>
</dbReference>
<sequence length="1140" mass="123890">GSWLSNNSGIATITSGGMVTGISSGTVRISYTVINASGCSDSVSKLIVINAIPNVDFSILNNVVCYSASSYIDSSFVKLATPVQNGMTYLWLVNGVLIDEGYYFPKYQIQPNVDSLIVTLIAIGNGGCVSSSIVKTMNVNHKPMPAFSISDTIGCAPLKISLGNLTPDANNYSFSWDFGNGTTSTRIQPDPVSFNGSVNRLDTTYTIQLTAFNECDTIRIQKIVTVKSKALINYTVVPLNNCSPMMVVFQNKSIGLVNKYALNFGDETDTSFTSFNEINHIYTQGFERVYNSKLTGENVCGIDSLINPVKTFPNSVKVNIALKDSAVCGKPYTATIINQTTGANQIKWDFGDGKQLISSADSIQHNYSNPGKYLITAIISGICSDTIIYRNVYINDKPKANFKYNMLNGCIGDSLQFQNLTDTATAYTWNFGDGLTSTQINPVYSYHNAGNYAVQLLAILKNDIGFCMDSITKPVTIISTIPGKMNLPDTIIHCLPETITFVNRSVPVVQTLWRFSNGYMATGDSTNYTFTQNGVYQISMLATTAGGCKLVDTAIVTAIAPTGNINYKGGMYCKGSAVQFNIQFANTDSVKWTFGDGETLLSNGTTVYHTYNTEGYYLPKVELYGNFGCVVKLIASDTIKIDTVHADFKYDALFNCGITYLTFTDKSKSYLGLTNVNWKINDIAYQDKQQLTTSFTKEGTYPVTIMAQSIAGCVDTHTVAVPVKIFQYPKVNIQGMAEACQQTLINLESHEESMDSIVARMWNLNDSTISTDSIAAFQSFTAGIYPIQLTVSTVNKCLDSAYKFIAIHPAPVIAITNPANICLGSSAIIQAEGAMKYIWKDQDNNIINKEDSFIKVSPTSNTTYSLIGYNEFGCSQVQTTNLKVVQPFVMSATKGDSICIGTQIKLSANGATNYSWFPSNSLNSSTAAQVIAKPDATTTYTVIGRDNFNCFADTASMTVVVGKPGILQIGSDTIMQAGNIFTFKPVTTNPIVSWSWSGADGLSCYNCPSPTYKPGKEVCIKCSVTDVYGCVVADTLCIKTFCPNASVFLPNAFTPDGDGINDKLMVQGKGIQSVKSFRVFNRWGELVFEKTNFSPGDPAYGWDGTVRGKPAPPEVFVWVCEVYCYNGSLSVFKGNSAVIK</sequence>
<comment type="subcellular location">
    <subcellularLocation>
        <location evidence="1">Membrane</location>
        <topology evidence="1">Multi-pass membrane protein</topology>
    </subcellularLocation>
</comment>
<dbReference type="Gene3D" id="2.60.40.10">
    <property type="entry name" value="Immunoglobulins"/>
    <property type="match status" value="8"/>
</dbReference>
<keyword evidence="3" id="KW-0677">Repeat</keyword>
<evidence type="ECO:0000313" key="8">
    <source>
        <dbReference type="Proteomes" id="UP000598971"/>
    </source>
</evidence>